<dbReference type="CDD" id="cd00383">
    <property type="entry name" value="trans_reg_C"/>
    <property type="match status" value="1"/>
</dbReference>
<name>A0ABU3VY06_9GAMM</name>
<evidence type="ECO:0000256" key="3">
    <source>
        <dbReference type="PROSITE-ProRule" id="PRU01091"/>
    </source>
</evidence>
<dbReference type="Pfam" id="PF00486">
    <property type="entry name" value="Trans_reg_C"/>
    <property type="match status" value="1"/>
</dbReference>
<evidence type="ECO:0000256" key="4">
    <source>
        <dbReference type="SAM" id="MobiDB-lite"/>
    </source>
</evidence>
<feature type="DNA-binding region" description="OmpR/PhoB-type" evidence="3">
    <location>
        <begin position="137"/>
        <end position="238"/>
    </location>
</feature>
<dbReference type="SMART" id="SM00862">
    <property type="entry name" value="Trans_reg_C"/>
    <property type="match status" value="1"/>
</dbReference>
<keyword evidence="2" id="KW-0597">Phosphoprotein</keyword>
<dbReference type="Gene3D" id="6.10.250.690">
    <property type="match status" value="1"/>
</dbReference>
<comment type="caution">
    <text evidence="7">The sequence shown here is derived from an EMBL/GenBank/DDBJ whole genome shotgun (WGS) entry which is preliminary data.</text>
</comment>
<dbReference type="Pfam" id="PF00072">
    <property type="entry name" value="Response_reg"/>
    <property type="match status" value="1"/>
</dbReference>
<evidence type="ECO:0000256" key="1">
    <source>
        <dbReference type="ARBA" id="ARBA00023125"/>
    </source>
</evidence>
<evidence type="ECO:0000259" key="5">
    <source>
        <dbReference type="PROSITE" id="PS50110"/>
    </source>
</evidence>
<dbReference type="InterPro" id="IPR039420">
    <property type="entry name" value="WalR-like"/>
</dbReference>
<dbReference type="InterPro" id="IPR001867">
    <property type="entry name" value="OmpR/PhoB-type_DNA-bd"/>
</dbReference>
<evidence type="ECO:0000313" key="8">
    <source>
        <dbReference type="Proteomes" id="UP001269819"/>
    </source>
</evidence>
<dbReference type="PANTHER" id="PTHR48111:SF50">
    <property type="entry name" value="KDP OPERON TRANSCRIPTIONAL REGULATORY PROTEIN KDPE"/>
    <property type="match status" value="1"/>
</dbReference>
<dbReference type="PROSITE" id="PS51755">
    <property type="entry name" value="OMPR_PHOB"/>
    <property type="match status" value="1"/>
</dbReference>
<dbReference type="EMBL" id="JAWIIJ010000006">
    <property type="protein sequence ID" value="MDV2079173.1"/>
    <property type="molecule type" value="Genomic_DNA"/>
</dbReference>
<feature type="domain" description="OmpR/PhoB-type" evidence="6">
    <location>
        <begin position="137"/>
        <end position="238"/>
    </location>
</feature>
<dbReference type="Gene3D" id="1.10.10.10">
    <property type="entry name" value="Winged helix-like DNA-binding domain superfamily/Winged helix DNA-binding domain"/>
    <property type="match status" value="1"/>
</dbReference>
<dbReference type="Gene3D" id="3.40.50.2300">
    <property type="match status" value="1"/>
</dbReference>
<dbReference type="InterPro" id="IPR036388">
    <property type="entry name" value="WH-like_DNA-bd_sf"/>
</dbReference>
<feature type="modified residue" description="4-aspartylphosphate" evidence="2">
    <location>
        <position position="61"/>
    </location>
</feature>
<dbReference type="InterPro" id="IPR001789">
    <property type="entry name" value="Sig_transdc_resp-reg_receiver"/>
</dbReference>
<evidence type="ECO:0000313" key="7">
    <source>
        <dbReference type="EMBL" id="MDV2079173.1"/>
    </source>
</evidence>
<keyword evidence="1 3" id="KW-0238">DNA-binding</keyword>
<reference evidence="7 8" key="1">
    <citation type="submission" date="2023-10" db="EMBL/GenBank/DDBJ databases">
        <title>Characteristics and mechanism of a salt-tolerant marine origin heterotrophic nitrifying- aerobic denitrifying bacteria Marinobacter xestospongiae HN1.</title>
        <authorList>
            <person name="Qi R."/>
        </authorList>
    </citation>
    <scope>NUCLEOTIDE SEQUENCE [LARGE SCALE GENOMIC DNA]</scope>
    <source>
        <strain evidence="7 8">HN1</strain>
    </source>
</reference>
<dbReference type="PANTHER" id="PTHR48111">
    <property type="entry name" value="REGULATOR OF RPOS"/>
    <property type="match status" value="1"/>
</dbReference>
<proteinExistence type="predicted"/>
<feature type="region of interest" description="Disordered" evidence="4">
    <location>
        <begin position="237"/>
        <end position="259"/>
    </location>
</feature>
<keyword evidence="8" id="KW-1185">Reference proteome</keyword>
<dbReference type="CDD" id="cd17620">
    <property type="entry name" value="REC_OmpR_KdpE-like"/>
    <property type="match status" value="1"/>
</dbReference>
<sequence length="259" mass="29100">MIQTARLFEPPRVLVVDDEPQIRHFLRISLKTEGYQVVEACTGEEGLGLCARQSPDLVILDLGLPDVDGATVLQSLREWSSVPVIVLSVRDREQDKVQALDLGANDYVTKPFGVEELLARVRSQLRTRERSNASHADQPARFDDGDLCIDLAFRTLTLAGDDVHLTPKEFAVLKVLLLAAGRIVTQSQILKDIWGPTHTQDTHYLRIVIRRLRQKLGDDPTEQRYIQTEPGVGYRFVGRMDDGNSHPPARSRSDGTEHF</sequence>
<organism evidence="7 8">
    <name type="scientific">Marinobacter xestospongiae</name>
    <dbReference type="NCBI Taxonomy" id="994319"/>
    <lineage>
        <taxon>Bacteria</taxon>
        <taxon>Pseudomonadati</taxon>
        <taxon>Pseudomonadota</taxon>
        <taxon>Gammaproteobacteria</taxon>
        <taxon>Pseudomonadales</taxon>
        <taxon>Marinobacteraceae</taxon>
        <taxon>Marinobacter</taxon>
    </lineage>
</organism>
<dbReference type="InterPro" id="IPR011006">
    <property type="entry name" value="CheY-like_superfamily"/>
</dbReference>
<dbReference type="SMART" id="SM00448">
    <property type="entry name" value="REC"/>
    <property type="match status" value="1"/>
</dbReference>
<accession>A0ABU3VY06</accession>
<gene>
    <name evidence="7" type="ORF">RYS15_10760</name>
</gene>
<evidence type="ECO:0000256" key="2">
    <source>
        <dbReference type="PROSITE-ProRule" id="PRU00169"/>
    </source>
</evidence>
<evidence type="ECO:0000259" key="6">
    <source>
        <dbReference type="PROSITE" id="PS51755"/>
    </source>
</evidence>
<feature type="domain" description="Response regulatory" evidence="5">
    <location>
        <begin position="12"/>
        <end position="125"/>
    </location>
</feature>
<dbReference type="Proteomes" id="UP001269819">
    <property type="component" value="Unassembled WGS sequence"/>
</dbReference>
<protein>
    <submittedName>
        <fullName evidence="7">Response regulator</fullName>
    </submittedName>
</protein>
<dbReference type="PROSITE" id="PS50110">
    <property type="entry name" value="RESPONSE_REGULATORY"/>
    <property type="match status" value="1"/>
</dbReference>
<dbReference type="SUPFAM" id="SSF52172">
    <property type="entry name" value="CheY-like"/>
    <property type="match status" value="1"/>
</dbReference>